<proteinExistence type="predicted"/>
<dbReference type="SUPFAM" id="SSF48498">
    <property type="entry name" value="Tetracyclin repressor-like, C-terminal domain"/>
    <property type="match status" value="1"/>
</dbReference>
<feature type="domain" description="HTH tetR-type" evidence="3">
    <location>
        <begin position="27"/>
        <end position="87"/>
    </location>
</feature>
<name>A0ABU1SFF9_9MICO</name>
<organism evidence="4 5">
    <name type="scientific">Microbacterium resistens</name>
    <dbReference type="NCBI Taxonomy" id="156977"/>
    <lineage>
        <taxon>Bacteria</taxon>
        <taxon>Bacillati</taxon>
        <taxon>Actinomycetota</taxon>
        <taxon>Actinomycetes</taxon>
        <taxon>Micrococcales</taxon>
        <taxon>Microbacteriaceae</taxon>
        <taxon>Microbacterium</taxon>
    </lineage>
</organism>
<dbReference type="InterPro" id="IPR023772">
    <property type="entry name" value="DNA-bd_HTH_TetR-type_CS"/>
</dbReference>
<keyword evidence="5" id="KW-1185">Reference proteome</keyword>
<dbReference type="Gene3D" id="1.10.357.10">
    <property type="entry name" value="Tetracycline Repressor, domain 2"/>
    <property type="match status" value="1"/>
</dbReference>
<sequence>MSTRTLNDEVPATGVPQNVADWRVYPPLALHPVLTVALHQIVESGFHATTVRTIARDVGVTVPALYYHFENKQAMLVALLDHAMDIVTSHVADALADAGDDPAERLSVVVEAIVLYMANHPDLAFLDSERRALTTENLAHYAHRRDAVEQAVREVIAAGTADGAFTTPDPDECGRAILTMCQGIAGWYRIGGPISPEEMAHRYRRIALAVVEYEPRG</sequence>
<dbReference type="Pfam" id="PF00440">
    <property type="entry name" value="TetR_N"/>
    <property type="match status" value="1"/>
</dbReference>
<gene>
    <name evidence="4" type="ORF">J2Y69_002964</name>
</gene>
<dbReference type="PRINTS" id="PR00455">
    <property type="entry name" value="HTHTETR"/>
</dbReference>
<dbReference type="Pfam" id="PF17932">
    <property type="entry name" value="TetR_C_24"/>
    <property type="match status" value="1"/>
</dbReference>
<accession>A0ABU1SFF9</accession>
<dbReference type="InterPro" id="IPR009057">
    <property type="entry name" value="Homeodomain-like_sf"/>
</dbReference>
<evidence type="ECO:0000256" key="2">
    <source>
        <dbReference type="PROSITE-ProRule" id="PRU00335"/>
    </source>
</evidence>
<dbReference type="PROSITE" id="PS50977">
    <property type="entry name" value="HTH_TETR_2"/>
    <property type="match status" value="1"/>
</dbReference>
<dbReference type="RefSeq" id="WP_310022071.1">
    <property type="nucleotide sequence ID" value="NZ_JAVDUM010000014.1"/>
</dbReference>
<evidence type="ECO:0000256" key="1">
    <source>
        <dbReference type="ARBA" id="ARBA00023125"/>
    </source>
</evidence>
<keyword evidence="1 2" id="KW-0238">DNA-binding</keyword>
<dbReference type="InterPro" id="IPR001647">
    <property type="entry name" value="HTH_TetR"/>
</dbReference>
<dbReference type="PANTHER" id="PTHR30055:SF237">
    <property type="entry name" value="TRANSCRIPTIONAL REPRESSOR MCE3R"/>
    <property type="match status" value="1"/>
</dbReference>
<dbReference type="Proteomes" id="UP001259347">
    <property type="component" value="Unassembled WGS sequence"/>
</dbReference>
<dbReference type="InterPro" id="IPR036271">
    <property type="entry name" value="Tet_transcr_reg_TetR-rel_C_sf"/>
</dbReference>
<protein>
    <submittedName>
        <fullName evidence="4">AcrR family transcriptional regulator</fullName>
    </submittedName>
</protein>
<dbReference type="InterPro" id="IPR041490">
    <property type="entry name" value="KstR2_TetR_C"/>
</dbReference>
<dbReference type="PROSITE" id="PS01081">
    <property type="entry name" value="HTH_TETR_1"/>
    <property type="match status" value="1"/>
</dbReference>
<evidence type="ECO:0000313" key="5">
    <source>
        <dbReference type="Proteomes" id="UP001259347"/>
    </source>
</evidence>
<dbReference type="PANTHER" id="PTHR30055">
    <property type="entry name" value="HTH-TYPE TRANSCRIPTIONAL REGULATOR RUTR"/>
    <property type="match status" value="1"/>
</dbReference>
<reference evidence="4 5" key="1">
    <citation type="submission" date="2023-07" db="EMBL/GenBank/DDBJ databases">
        <title>Sorghum-associated microbial communities from plants grown in Nebraska, USA.</title>
        <authorList>
            <person name="Schachtman D."/>
        </authorList>
    </citation>
    <scope>NUCLEOTIDE SEQUENCE [LARGE SCALE GENOMIC DNA]</scope>
    <source>
        <strain evidence="4 5">2980</strain>
    </source>
</reference>
<feature type="DNA-binding region" description="H-T-H motif" evidence="2">
    <location>
        <begin position="50"/>
        <end position="69"/>
    </location>
</feature>
<dbReference type="EMBL" id="JAVDUM010000014">
    <property type="protein sequence ID" value="MDR6868348.1"/>
    <property type="molecule type" value="Genomic_DNA"/>
</dbReference>
<evidence type="ECO:0000313" key="4">
    <source>
        <dbReference type="EMBL" id="MDR6868348.1"/>
    </source>
</evidence>
<dbReference type="SUPFAM" id="SSF46689">
    <property type="entry name" value="Homeodomain-like"/>
    <property type="match status" value="1"/>
</dbReference>
<evidence type="ECO:0000259" key="3">
    <source>
        <dbReference type="PROSITE" id="PS50977"/>
    </source>
</evidence>
<comment type="caution">
    <text evidence="4">The sequence shown here is derived from an EMBL/GenBank/DDBJ whole genome shotgun (WGS) entry which is preliminary data.</text>
</comment>
<dbReference type="InterPro" id="IPR050109">
    <property type="entry name" value="HTH-type_TetR-like_transc_reg"/>
</dbReference>